<dbReference type="GO" id="GO:0016987">
    <property type="term" value="F:sigma factor activity"/>
    <property type="evidence" value="ECO:0007669"/>
    <property type="project" value="UniProtKB-KW"/>
</dbReference>
<keyword evidence="2" id="KW-0805">Transcription regulation</keyword>
<comment type="similarity">
    <text evidence="1">Belongs to the sigma-70 factor family. ECF subfamily.</text>
</comment>
<keyword evidence="4" id="KW-0238">DNA-binding</keyword>
<dbReference type="RefSeq" id="WP_270042234.1">
    <property type="nucleotide sequence ID" value="NZ_JAPDOD010000022.1"/>
</dbReference>
<dbReference type="NCBIfam" id="TIGR02937">
    <property type="entry name" value="sigma70-ECF"/>
    <property type="match status" value="1"/>
</dbReference>
<dbReference type="InterPro" id="IPR014284">
    <property type="entry name" value="RNA_pol_sigma-70_dom"/>
</dbReference>
<evidence type="ECO:0000256" key="4">
    <source>
        <dbReference type="ARBA" id="ARBA00023125"/>
    </source>
</evidence>
<evidence type="ECO:0000256" key="2">
    <source>
        <dbReference type="ARBA" id="ARBA00023015"/>
    </source>
</evidence>
<dbReference type="GO" id="GO:0006352">
    <property type="term" value="P:DNA-templated transcription initiation"/>
    <property type="evidence" value="ECO:0007669"/>
    <property type="project" value="InterPro"/>
</dbReference>
<evidence type="ECO:0000259" key="7">
    <source>
        <dbReference type="Pfam" id="PF08281"/>
    </source>
</evidence>
<dbReference type="Gene3D" id="1.10.10.10">
    <property type="entry name" value="Winged helix-like DNA-binding domain superfamily/Winged helix DNA-binding domain"/>
    <property type="match status" value="1"/>
</dbReference>
<dbReference type="Pfam" id="PF08281">
    <property type="entry name" value="Sigma70_r4_2"/>
    <property type="match status" value="1"/>
</dbReference>
<evidence type="ECO:0000259" key="6">
    <source>
        <dbReference type="Pfam" id="PF04542"/>
    </source>
</evidence>
<protein>
    <submittedName>
        <fullName evidence="8">RNA polymerase sigma factor</fullName>
    </submittedName>
</protein>
<dbReference type="PANTHER" id="PTHR43133">
    <property type="entry name" value="RNA POLYMERASE ECF-TYPE SIGMA FACTO"/>
    <property type="match status" value="1"/>
</dbReference>
<feature type="domain" description="RNA polymerase sigma-70 region 2" evidence="6">
    <location>
        <begin position="23"/>
        <end position="88"/>
    </location>
</feature>
<sequence>MELLDDRDLLVLARTDAAAFAVFYRRHAHGVLAYFRRRVFDTEAAFDLTAETFAVALRSVPRFEPKPTPAASWLYGIAHNLLRDAIRRGAVEDRARRALAMEPIVLDDEAIELLEAETPALDALEALPADQREAITAHHLDDDGYDAIAGRLGCSESVVRQRVSRGLRTLRSQMTPKDCADGRSSA</sequence>
<dbReference type="CDD" id="cd06171">
    <property type="entry name" value="Sigma70_r4"/>
    <property type="match status" value="1"/>
</dbReference>
<dbReference type="Gene3D" id="1.10.1740.10">
    <property type="match status" value="1"/>
</dbReference>
<dbReference type="InterPro" id="IPR036388">
    <property type="entry name" value="WH-like_DNA-bd_sf"/>
</dbReference>
<evidence type="ECO:0000256" key="1">
    <source>
        <dbReference type="ARBA" id="ARBA00010641"/>
    </source>
</evidence>
<evidence type="ECO:0000256" key="5">
    <source>
        <dbReference type="ARBA" id="ARBA00023163"/>
    </source>
</evidence>
<keyword evidence="9" id="KW-1185">Reference proteome</keyword>
<dbReference type="EMBL" id="JAPDOD010000022">
    <property type="protein sequence ID" value="MDA0162993.1"/>
    <property type="molecule type" value="Genomic_DNA"/>
</dbReference>
<dbReference type="AlphaFoldDB" id="A0A9X3MX61"/>
<dbReference type="SUPFAM" id="SSF88659">
    <property type="entry name" value="Sigma3 and sigma4 domains of RNA polymerase sigma factors"/>
    <property type="match status" value="1"/>
</dbReference>
<organism evidence="8 9">
    <name type="scientific">Solirubrobacter ginsenosidimutans</name>
    <dbReference type="NCBI Taxonomy" id="490573"/>
    <lineage>
        <taxon>Bacteria</taxon>
        <taxon>Bacillati</taxon>
        <taxon>Actinomycetota</taxon>
        <taxon>Thermoleophilia</taxon>
        <taxon>Solirubrobacterales</taxon>
        <taxon>Solirubrobacteraceae</taxon>
        <taxon>Solirubrobacter</taxon>
    </lineage>
</organism>
<accession>A0A9X3MX61</accession>
<dbReference type="InterPro" id="IPR039425">
    <property type="entry name" value="RNA_pol_sigma-70-like"/>
</dbReference>
<proteinExistence type="inferred from homology"/>
<evidence type="ECO:0000256" key="3">
    <source>
        <dbReference type="ARBA" id="ARBA00023082"/>
    </source>
</evidence>
<dbReference type="InterPro" id="IPR007627">
    <property type="entry name" value="RNA_pol_sigma70_r2"/>
</dbReference>
<keyword evidence="3" id="KW-0731">Sigma factor</keyword>
<evidence type="ECO:0000313" key="9">
    <source>
        <dbReference type="Proteomes" id="UP001149140"/>
    </source>
</evidence>
<dbReference type="Proteomes" id="UP001149140">
    <property type="component" value="Unassembled WGS sequence"/>
</dbReference>
<dbReference type="InterPro" id="IPR013324">
    <property type="entry name" value="RNA_pol_sigma_r3/r4-like"/>
</dbReference>
<dbReference type="GO" id="GO:0003677">
    <property type="term" value="F:DNA binding"/>
    <property type="evidence" value="ECO:0007669"/>
    <property type="project" value="UniProtKB-KW"/>
</dbReference>
<feature type="domain" description="RNA polymerase sigma factor 70 region 4 type 2" evidence="7">
    <location>
        <begin position="121"/>
        <end position="170"/>
    </location>
</feature>
<comment type="caution">
    <text evidence="8">The sequence shown here is derived from an EMBL/GenBank/DDBJ whole genome shotgun (WGS) entry which is preliminary data.</text>
</comment>
<dbReference type="SUPFAM" id="SSF88946">
    <property type="entry name" value="Sigma2 domain of RNA polymerase sigma factors"/>
    <property type="match status" value="1"/>
</dbReference>
<dbReference type="PANTHER" id="PTHR43133:SF8">
    <property type="entry name" value="RNA POLYMERASE SIGMA FACTOR HI_1459-RELATED"/>
    <property type="match status" value="1"/>
</dbReference>
<keyword evidence="5" id="KW-0804">Transcription</keyword>
<dbReference type="Pfam" id="PF04542">
    <property type="entry name" value="Sigma70_r2"/>
    <property type="match status" value="1"/>
</dbReference>
<reference evidence="8" key="1">
    <citation type="submission" date="2022-10" db="EMBL/GenBank/DDBJ databases">
        <title>The WGS of Solirubrobacter ginsenosidimutans DSM 21036.</title>
        <authorList>
            <person name="Jiang Z."/>
        </authorList>
    </citation>
    <scope>NUCLEOTIDE SEQUENCE</scope>
    <source>
        <strain evidence="8">DSM 21036</strain>
    </source>
</reference>
<name>A0A9X3MX61_9ACTN</name>
<gene>
    <name evidence="8" type="ORF">OM076_22160</name>
</gene>
<dbReference type="InterPro" id="IPR013325">
    <property type="entry name" value="RNA_pol_sigma_r2"/>
</dbReference>
<dbReference type="InterPro" id="IPR013249">
    <property type="entry name" value="RNA_pol_sigma70_r4_t2"/>
</dbReference>
<evidence type="ECO:0000313" key="8">
    <source>
        <dbReference type="EMBL" id="MDA0162993.1"/>
    </source>
</evidence>